<reference evidence="2" key="2">
    <citation type="journal article" date="2015" name="Data Brief">
        <title>Shoot transcriptome of the giant reed, Arundo donax.</title>
        <authorList>
            <person name="Barrero R.A."/>
            <person name="Guerrero F.D."/>
            <person name="Moolhuijzen P."/>
            <person name="Goolsby J.A."/>
            <person name="Tidwell J."/>
            <person name="Bellgard S.E."/>
            <person name="Bellgard M.I."/>
        </authorList>
    </citation>
    <scope>NUCLEOTIDE SEQUENCE</scope>
    <source>
        <tissue evidence="2">Shoot tissue taken approximately 20 cm above the soil surface</tissue>
    </source>
</reference>
<sequence length="59" mass="7033">MTRRFMSSLRILTSRSLRSHSSRVTTFFEDAMEARESMESRSRSTMRERNMRCGVQAQR</sequence>
<evidence type="ECO:0000313" key="2">
    <source>
        <dbReference type="EMBL" id="JAD97443.1"/>
    </source>
</evidence>
<feature type="region of interest" description="Disordered" evidence="1">
    <location>
        <begin position="37"/>
        <end position="59"/>
    </location>
</feature>
<protein>
    <submittedName>
        <fullName evidence="2">Uncharacterized protein</fullName>
    </submittedName>
</protein>
<feature type="compositionally biased region" description="Basic and acidic residues" evidence="1">
    <location>
        <begin position="37"/>
        <end position="51"/>
    </location>
</feature>
<evidence type="ECO:0000256" key="1">
    <source>
        <dbReference type="SAM" id="MobiDB-lite"/>
    </source>
</evidence>
<dbReference type="AlphaFoldDB" id="A0A0A9EEK4"/>
<accession>A0A0A9EEK4</accession>
<reference evidence="2" key="1">
    <citation type="submission" date="2014-09" db="EMBL/GenBank/DDBJ databases">
        <authorList>
            <person name="Magalhaes I.L.F."/>
            <person name="Oliveira U."/>
            <person name="Santos F.R."/>
            <person name="Vidigal T.H.D.A."/>
            <person name="Brescovit A.D."/>
            <person name="Santos A.J."/>
        </authorList>
    </citation>
    <scope>NUCLEOTIDE SEQUENCE</scope>
    <source>
        <tissue evidence="2">Shoot tissue taken approximately 20 cm above the soil surface</tissue>
    </source>
</reference>
<organism evidence="2">
    <name type="scientific">Arundo donax</name>
    <name type="common">Giant reed</name>
    <name type="synonym">Donax arundinaceus</name>
    <dbReference type="NCBI Taxonomy" id="35708"/>
    <lineage>
        <taxon>Eukaryota</taxon>
        <taxon>Viridiplantae</taxon>
        <taxon>Streptophyta</taxon>
        <taxon>Embryophyta</taxon>
        <taxon>Tracheophyta</taxon>
        <taxon>Spermatophyta</taxon>
        <taxon>Magnoliopsida</taxon>
        <taxon>Liliopsida</taxon>
        <taxon>Poales</taxon>
        <taxon>Poaceae</taxon>
        <taxon>PACMAD clade</taxon>
        <taxon>Arundinoideae</taxon>
        <taxon>Arundineae</taxon>
        <taxon>Arundo</taxon>
    </lineage>
</organism>
<dbReference type="EMBL" id="GBRH01200452">
    <property type="protein sequence ID" value="JAD97443.1"/>
    <property type="molecule type" value="Transcribed_RNA"/>
</dbReference>
<proteinExistence type="predicted"/>
<name>A0A0A9EEK4_ARUDO</name>